<dbReference type="CDD" id="cd00110">
    <property type="entry name" value="LamG"/>
    <property type="match status" value="1"/>
</dbReference>
<evidence type="ECO:0000256" key="1">
    <source>
        <dbReference type="PROSITE-ProRule" id="PRU00122"/>
    </source>
</evidence>
<dbReference type="PROSITE" id="PS50025">
    <property type="entry name" value="LAM_G_DOMAIN"/>
    <property type="match status" value="1"/>
</dbReference>
<protein>
    <recommendedName>
        <fullName evidence="2">Laminin G domain-containing protein</fullName>
    </recommendedName>
</protein>
<dbReference type="OMA" id="NEWHRIR"/>
<dbReference type="EnsemblMetazoa" id="CapteT45779">
    <property type="protein sequence ID" value="CapteP45779"/>
    <property type="gene ID" value="CapteG45779"/>
</dbReference>
<dbReference type="Proteomes" id="UP000014760">
    <property type="component" value="Unassembled WGS sequence"/>
</dbReference>
<feature type="non-terminal residue" evidence="3">
    <location>
        <position position="268"/>
    </location>
</feature>
<sequence length="268" mass="29711">TEVGHDSMAPTLVNGYPGAGSYLRTISYEMDMEQIDELIARAQSCEQYIKYECYQSRLLSNPGSDPSWGWWVSRSNLSMDYWGGSYPGSGACACAQLNECQGLPGNTNPCNCDAGFALDGVFDDGFLTHKEHLPVLELRFGDTGTAHDQKWGVHTLGPLRCTSDNLFDNVVTFHEAHETIALPTLGGTPSSDVRFQFKTKQSTGNLLQSTGNEHFVEIKLVSGNTIHFRFSVGSGMQTLEKVTAYPLNDDNWHTLYVERNRKQAILQL</sequence>
<dbReference type="Gene3D" id="2.60.120.1000">
    <property type="match status" value="1"/>
</dbReference>
<comment type="caution">
    <text evidence="1">Lacks conserved residue(s) required for the propagation of feature annotation.</text>
</comment>
<dbReference type="OrthoDB" id="26719at2759"/>
<dbReference type="PANTHER" id="PTHR15036">
    <property type="entry name" value="PIKACHURIN-LIKE PROTEIN"/>
    <property type="match status" value="1"/>
</dbReference>
<dbReference type="EMBL" id="KB300602">
    <property type="protein sequence ID" value="ELU06489.1"/>
    <property type="molecule type" value="Genomic_DNA"/>
</dbReference>
<evidence type="ECO:0000313" key="3">
    <source>
        <dbReference type="EMBL" id="ELU06489.1"/>
    </source>
</evidence>
<reference evidence="3 5" key="2">
    <citation type="journal article" date="2013" name="Nature">
        <title>Insights into bilaterian evolution from three spiralian genomes.</title>
        <authorList>
            <person name="Simakov O."/>
            <person name="Marletaz F."/>
            <person name="Cho S.J."/>
            <person name="Edsinger-Gonzales E."/>
            <person name="Havlak P."/>
            <person name="Hellsten U."/>
            <person name="Kuo D.H."/>
            <person name="Larsson T."/>
            <person name="Lv J."/>
            <person name="Arendt D."/>
            <person name="Savage R."/>
            <person name="Osoegawa K."/>
            <person name="de Jong P."/>
            <person name="Grimwood J."/>
            <person name="Chapman J.A."/>
            <person name="Shapiro H."/>
            <person name="Aerts A."/>
            <person name="Otillar R.P."/>
            <person name="Terry A.Y."/>
            <person name="Boore J.L."/>
            <person name="Grigoriev I.V."/>
            <person name="Lindberg D.R."/>
            <person name="Seaver E.C."/>
            <person name="Weisblat D.A."/>
            <person name="Putnam N.H."/>
            <person name="Rokhsar D.S."/>
        </authorList>
    </citation>
    <scope>NUCLEOTIDE SEQUENCE</scope>
    <source>
        <strain evidence="3 5">I ESC-2004</strain>
    </source>
</reference>
<dbReference type="STRING" id="283909.R7UIV4"/>
<dbReference type="Pfam" id="PF02210">
    <property type="entry name" value="Laminin_G_2"/>
    <property type="match status" value="1"/>
</dbReference>
<organism evidence="3">
    <name type="scientific">Capitella teleta</name>
    <name type="common">Polychaete worm</name>
    <dbReference type="NCBI Taxonomy" id="283909"/>
    <lineage>
        <taxon>Eukaryota</taxon>
        <taxon>Metazoa</taxon>
        <taxon>Spiralia</taxon>
        <taxon>Lophotrochozoa</taxon>
        <taxon>Annelida</taxon>
        <taxon>Polychaeta</taxon>
        <taxon>Sedentaria</taxon>
        <taxon>Scolecida</taxon>
        <taxon>Capitellidae</taxon>
        <taxon>Capitella</taxon>
    </lineage>
</organism>
<dbReference type="PANTHER" id="PTHR15036:SF49">
    <property type="entry name" value="AXOTACTIN"/>
    <property type="match status" value="1"/>
</dbReference>
<keyword evidence="5" id="KW-1185">Reference proteome</keyword>
<dbReference type="AlphaFoldDB" id="R7UIV4"/>
<dbReference type="InterPro" id="IPR050372">
    <property type="entry name" value="Neurexin-related_CASP"/>
</dbReference>
<evidence type="ECO:0000313" key="4">
    <source>
        <dbReference type="EnsemblMetazoa" id="CapteP45779"/>
    </source>
</evidence>
<dbReference type="GO" id="GO:0016020">
    <property type="term" value="C:membrane"/>
    <property type="evidence" value="ECO:0007669"/>
    <property type="project" value="UniProtKB-SubCell"/>
</dbReference>
<dbReference type="EMBL" id="AMQN01007394">
    <property type="status" value="NOT_ANNOTATED_CDS"/>
    <property type="molecule type" value="Genomic_DNA"/>
</dbReference>
<dbReference type="InterPro" id="IPR001791">
    <property type="entry name" value="Laminin_G"/>
</dbReference>
<dbReference type="HOGENOM" id="CLU_1040397_0_0_1"/>
<evidence type="ECO:0000259" key="2">
    <source>
        <dbReference type="PROSITE" id="PS50025"/>
    </source>
</evidence>
<reference evidence="4" key="3">
    <citation type="submission" date="2015-06" db="UniProtKB">
        <authorList>
            <consortium name="EnsemblMetazoa"/>
        </authorList>
    </citation>
    <scope>IDENTIFICATION</scope>
</reference>
<feature type="non-terminal residue" evidence="3">
    <location>
        <position position="1"/>
    </location>
</feature>
<name>R7UIV4_CAPTE</name>
<gene>
    <name evidence="3" type="ORF">CAPTEDRAFT_45779</name>
</gene>
<feature type="domain" description="Laminin G" evidence="2">
    <location>
        <begin position="169"/>
        <end position="268"/>
    </location>
</feature>
<dbReference type="Gene3D" id="2.60.120.200">
    <property type="match status" value="1"/>
</dbReference>
<dbReference type="SUPFAM" id="SSF49899">
    <property type="entry name" value="Concanavalin A-like lectins/glucanases"/>
    <property type="match status" value="1"/>
</dbReference>
<accession>R7UIV4</accession>
<reference evidence="5" key="1">
    <citation type="submission" date="2012-12" db="EMBL/GenBank/DDBJ databases">
        <authorList>
            <person name="Hellsten U."/>
            <person name="Grimwood J."/>
            <person name="Chapman J.A."/>
            <person name="Shapiro H."/>
            <person name="Aerts A."/>
            <person name="Otillar R.P."/>
            <person name="Terry A.Y."/>
            <person name="Boore J.L."/>
            <person name="Simakov O."/>
            <person name="Marletaz F."/>
            <person name="Cho S.-J."/>
            <person name="Edsinger-Gonzales E."/>
            <person name="Havlak P."/>
            <person name="Kuo D.-H."/>
            <person name="Larsson T."/>
            <person name="Lv J."/>
            <person name="Arendt D."/>
            <person name="Savage R."/>
            <person name="Osoegawa K."/>
            <person name="de Jong P."/>
            <person name="Lindberg D.R."/>
            <person name="Seaver E.C."/>
            <person name="Weisblat D.A."/>
            <person name="Putnam N.H."/>
            <person name="Grigoriev I.V."/>
            <person name="Rokhsar D.S."/>
        </authorList>
    </citation>
    <scope>NUCLEOTIDE SEQUENCE</scope>
    <source>
        <strain evidence="5">I ESC-2004</strain>
    </source>
</reference>
<evidence type="ECO:0000313" key="5">
    <source>
        <dbReference type="Proteomes" id="UP000014760"/>
    </source>
</evidence>
<dbReference type="InterPro" id="IPR013320">
    <property type="entry name" value="ConA-like_dom_sf"/>
</dbReference>
<proteinExistence type="predicted"/>